<comment type="caution">
    <text evidence="4">The sequence shown here is derived from an EMBL/GenBank/DDBJ whole genome shotgun (WGS) entry which is preliminary data.</text>
</comment>
<dbReference type="VEuPathDB" id="FungiDB:FUN_008178"/>
<dbReference type="Proteomes" id="UP000232722">
    <property type="component" value="Unassembled WGS sequence"/>
</dbReference>
<dbReference type="EMBL" id="LLXJ01001419">
    <property type="protein sequence ID" value="PKC02265.1"/>
    <property type="molecule type" value="Genomic_DNA"/>
</dbReference>
<protein>
    <recommendedName>
        <fullName evidence="1">YCII-related domain-containing protein</fullName>
    </recommendedName>
</protein>
<organism evidence="4 5">
    <name type="scientific">Rhizophagus irregularis</name>
    <dbReference type="NCBI Taxonomy" id="588596"/>
    <lineage>
        <taxon>Eukaryota</taxon>
        <taxon>Fungi</taxon>
        <taxon>Fungi incertae sedis</taxon>
        <taxon>Mucoromycota</taxon>
        <taxon>Glomeromycotina</taxon>
        <taxon>Glomeromycetes</taxon>
        <taxon>Glomerales</taxon>
        <taxon>Glomeraceae</taxon>
        <taxon>Rhizophagus</taxon>
    </lineage>
</organism>
<dbReference type="EMBL" id="LLXJ01001882">
    <property type="protein sequence ID" value="PKC00400.1"/>
    <property type="molecule type" value="Genomic_DNA"/>
</dbReference>
<dbReference type="PANTHER" id="PTHR33606">
    <property type="entry name" value="PROTEIN YCII"/>
    <property type="match status" value="1"/>
</dbReference>
<feature type="domain" description="YCII-related" evidence="1">
    <location>
        <begin position="42"/>
        <end position="139"/>
    </location>
</feature>
<dbReference type="VEuPathDB" id="FungiDB:RhiirA1_427051"/>
<dbReference type="SUPFAM" id="SSF54909">
    <property type="entry name" value="Dimeric alpha+beta barrel"/>
    <property type="match status" value="1"/>
</dbReference>
<dbReference type="Gene3D" id="3.30.70.1060">
    <property type="entry name" value="Dimeric alpha+beta barrel"/>
    <property type="match status" value="1"/>
</dbReference>
<dbReference type="EMBL" id="CAGKOT010000086">
    <property type="protein sequence ID" value="CAB5393971.1"/>
    <property type="molecule type" value="Genomic_DNA"/>
</dbReference>
<dbReference type="Pfam" id="PF03795">
    <property type="entry name" value="YCII"/>
    <property type="match status" value="1"/>
</dbReference>
<dbReference type="InterPro" id="IPR011008">
    <property type="entry name" value="Dimeric_a/b-barrel"/>
</dbReference>
<sequence length="143" mass="16620">MIFSRRVALFSFDAGWCFGRLYSTKFINKRNFSSNLVGRKQFLLLAKDYKDAEAYSRRLSVREEHLEKAKLAKERGFIIAGGAILENPEPNVVSSVEGKMVGSLFIFEAENEEQIRKEIERDPYVINKVWEKYEISPFKMAIK</sequence>
<dbReference type="OrthoDB" id="5519740at2759"/>
<evidence type="ECO:0000259" key="1">
    <source>
        <dbReference type="Pfam" id="PF03795"/>
    </source>
</evidence>
<dbReference type="InterPro" id="IPR051807">
    <property type="entry name" value="Sec-metab_biosynth-assoc"/>
</dbReference>
<reference evidence="4 5" key="2">
    <citation type="submission" date="2017-09" db="EMBL/GenBank/DDBJ databases">
        <title>Extensive intraspecific genome diversity in a model arbuscular mycorrhizal fungus.</title>
        <authorList>
            <person name="Chen E.C."/>
            <person name="Morin E."/>
            <person name="Beaudet D."/>
            <person name="Noel J."/>
            <person name="Ndikumana S."/>
            <person name="Charron P."/>
            <person name="St-Onge C."/>
            <person name="Giorgi J."/>
            <person name="Grigoriev I.V."/>
            <person name="Roux C."/>
            <person name="Martin F.M."/>
            <person name="Corradi N."/>
        </authorList>
    </citation>
    <scope>NUCLEOTIDE SEQUENCE [LARGE SCALE GENOMIC DNA]</scope>
    <source>
        <strain evidence="4 5">A5</strain>
    </source>
</reference>
<evidence type="ECO:0000313" key="3">
    <source>
        <dbReference type="EMBL" id="PKC00400.1"/>
    </source>
</evidence>
<reference evidence="2" key="3">
    <citation type="submission" date="2020-05" db="EMBL/GenBank/DDBJ databases">
        <authorList>
            <person name="Rincon C."/>
            <person name="Sanders R I."/>
            <person name="Robbins C."/>
            <person name="Chaturvedi A."/>
        </authorList>
    </citation>
    <scope>NUCLEOTIDE SEQUENCE</scope>
    <source>
        <strain evidence="2">CHB12</strain>
    </source>
</reference>
<dbReference type="PANTHER" id="PTHR33606:SF3">
    <property type="entry name" value="PROTEIN YCII"/>
    <property type="match status" value="1"/>
</dbReference>
<evidence type="ECO:0000313" key="4">
    <source>
        <dbReference type="EMBL" id="PKC02265.1"/>
    </source>
</evidence>
<proteinExistence type="predicted"/>
<dbReference type="InterPro" id="IPR005545">
    <property type="entry name" value="YCII"/>
</dbReference>
<dbReference type="AlphaFoldDB" id="A0A2N0P619"/>
<reference evidence="4 5" key="1">
    <citation type="submission" date="2016-04" db="EMBL/GenBank/DDBJ databases">
        <title>Genome analyses suggest a sexual origin of heterokaryosis in a supposedly ancient asexual fungus.</title>
        <authorList>
            <person name="Ropars J."/>
            <person name="Sedzielewska K."/>
            <person name="Noel J."/>
            <person name="Charron P."/>
            <person name="Farinelli L."/>
            <person name="Marton T."/>
            <person name="Kruger M."/>
            <person name="Pelin A."/>
            <person name="Brachmann A."/>
            <person name="Corradi N."/>
        </authorList>
    </citation>
    <scope>NUCLEOTIDE SEQUENCE [LARGE SCALE GENOMIC DNA]</scope>
    <source>
        <strain evidence="4 5">A5</strain>
    </source>
</reference>
<dbReference type="VEuPathDB" id="FungiDB:RhiirFUN_008543"/>
<evidence type="ECO:0000313" key="5">
    <source>
        <dbReference type="Proteomes" id="UP000232722"/>
    </source>
</evidence>
<evidence type="ECO:0000313" key="2">
    <source>
        <dbReference type="EMBL" id="CAB5393971.1"/>
    </source>
</evidence>
<name>A0A2N0P619_9GLOM</name>
<dbReference type="Proteomes" id="UP000684084">
    <property type="component" value="Unassembled WGS sequence"/>
</dbReference>
<gene>
    <name evidence="2" type="ORF">CHRIB12_LOCUS23096</name>
    <name evidence="3" type="ORF">RhiirA5_365743</name>
    <name evidence="4" type="ORF">RhiirA5_39742</name>
</gene>
<accession>A0A2N0P619</accession>